<evidence type="ECO:0000256" key="11">
    <source>
        <dbReference type="HAMAP-Rule" id="MF_00109"/>
    </source>
</evidence>
<comment type="catalytic activity">
    <reaction evidence="10 11">
        <text>shikimate + ATP = 3-phosphoshikimate + ADP + H(+)</text>
        <dbReference type="Rhea" id="RHEA:13121"/>
        <dbReference type="ChEBI" id="CHEBI:15378"/>
        <dbReference type="ChEBI" id="CHEBI:30616"/>
        <dbReference type="ChEBI" id="CHEBI:36208"/>
        <dbReference type="ChEBI" id="CHEBI:145989"/>
        <dbReference type="ChEBI" id="CHEBI:456216"/>
        <dbReference type="EC" id="2.7.1.71"/>
    </reaction>
</comment>
<evidence type="ECO:0000256" key="1">
    <source>
        <dbReference type="ARBA" id="ARBA00004842"/>
    </source>
</evidence>
<evidence type="ECO:0000256" key="3">
    <source>
        <dbReference type="ARBA" id="ARBA00012154"/>
    </source>
</evidence>
<dbReference type="PROSITE" id="PS01128">
    <property type="entry name" value="SHIKIMATE_KINASE"/>
    <property type="match status" value="1"/>
</dbReference>
<keyword evidence="9 11" id="KW-0057">Aromatic amino acid biosynthesis</keyword>
<evidence type="ECO:0000256" key="10">
    <source>
        <dbReference type="ARBA" id="ARBA00048567"/>
    </source>
</evidence>
<dbReference type="GO" id="GO:0009073">
    <property type="term" value="P:aromatic amino acid family biosynthetic process"/>
    <property type="evidence" value="ECO:0007669"/>
    <property type="project" value="UniProtKB-KW"/>
</dbReference>
<gene>
    <name evidence="11" type="primary">aroK</name>
    <name evidence="12" type="ORF">BJP34_20330</name>
</gene>
<dbReference type="PANTHER" id="PTHR21087">
    <property type="entry name" value="SHIKIMATE KINASE"/>
    <property type="match status" value="1"/>
</dbReference>
<keyword evidence="11" id="KW-0460">Magnesium</keyword>
<feature type="binding site" evidence="11">
    <location>
        <position position="21"/>
    </location>
    <ligand>
        <name>Mg(2+)</name>
        <dbReference type="ChEBI" id="CHEBI:18420"/>
    </ligand>
</feature>
<keyword evidence="4 11" id="KW-0028">Amino-acid biosynthesis</keyword>
<dbReference type="GO" id="GO:0005829">
    <property type="term" value="C:cytosol"/>
    <property type="evidence" value="ECO:0007669"/>
    <property type="project" value="TreeGrafter"/>
</dbReference>
<dbReference type="PRINTS" id="PR01100">
    <property type="entry name" value="SHIKIMTKNASE"/>
</dbReference>
<evidence type="ECO:0000256" key="4">
    <source>
        <dbReference type="ARBA" id="ARBA00022605"/>
    </source>
</evidence>
<keyword evidence="5 11" id="KW-0808">Transferase</keyword>
<feature type="binding site" evidence="11">
    <location>
        <position position="122"/>
    </location>
    <ligand>
        <name>ATP</name>
        <dbReference type="ChEBI" id="CHEBI:30616"/>
    </ligand>
</feature>
<dbReference type="STRING" id="1458985.BJP34_20330"/>
<dbReference type="GO" id="GO:0005524">
    <property type="term" value="F:ATP binding"/>
    <property type="evidence" value="ECO:0007669"/>
    <property type="project" value="UniProtKB-UniRule"/>
</dbReference>
<dbReference type="GO" id="GO:0009423">
    <property type="term" value="P:chorismate biosynthetic process"/>
    <property type="evidence" value="ECO:0007669"/>
    <property type="project" value="UniProtKB-UniRule"/>
</dbReference>
<dbReference type="OrthoDB" id="9800332at2"/>
<accession>A0A1D8TV05</accession>
<evidence type="ECO:0000256" key="8">
    <source>
        <dbReference type="ARBA" id="ARBA00022840"/>
    </source>
</evidence>
<protein>
    <recommendedName>
        <fullName evidence="3 11">Shikimate kinase</fullName>
        <shortName evidence="11">SK</shortName>
        <ecNumber evidence="3 11">2.7.1.71</ecNumber>
    </recommendedName>
</protein>
<keyword evidence="11" id="KW-0963">Cytoplasm</keyword>
<comment type="function">
    <text evidence="11">Catalyzes the specific phosphorylation of the 3-hydroxyl group of shikimic acid using ATP as a cosubstrate.</text>
</comment>
<comment type="similarity">
    <text evidence="2 11">Belongs to the shikimate kinase family.</text>
</comment>
<evidence type="ECO:0000256" key="6">
    <source>
        <dbReference type="ARBA" id="ARBA00022741"/>
    </source>
</evidence>
<keyword evidence="8 11" id="KW-0067">ATP-binding</keyword>
<feature type="binding site" evidence="11">
    <location>
        <begin position="17"/>
        <end position="22"/>
    </location>
    <ligand>
        <name>ATP</name>
        <dbReference type="ChEBI" id="CHEBI:30616"/>
    </ligand>
</feature>
<keyword evidence="7 11" id="KW-0418">Kinase</keyword>
<comment type="subunit">
    <text evidence="11">Monomer.</text>
</comment>
<reference evidence="13" key="1">
    <citation type="submission" date="2016-10" db="EMBL/GenBank/DDBJ databases">
        <title>Comparative genomics uncovers the prolific and rare metabolic potential of the cyanobacterial genus Moorea.</title>
        <authorList>
            <person name="Leao T."/>
            <person name="Castelao G."/>
            <person name="Korobeynikov A."/>
            <person name="Monroe E.A."/>
            <person name="Podell S."/>
            <person name="Glukhov E."/>
            <person name="Allen E."/>
            <person name="Gerwick W.H."/>
            <person name="Gerwick L."/>
        </authorList>
    </citation>
    <scope>NUCLEOTIDE SEQUENCE [LARGE SCALE GENOMIC DNA]</scope>
    <source>
        <strain evidence="13">PAL-8-15-08-1</strain>
    </source>
</reference>
<dbReference type="GO" id="GO:0008652">
    <property type="term" value="P:amino acid biosynthetic process"/>
    <property type="evidence" value="ECO:0007669"/>
    <property type="project" value="UniProtKB-KW"/>
</dbReference>
<feature type="binding site" evidence="11">
    <location>
        <position position="141"/>
    </location>
    <ligand>
        <name>substrate</name>
    </ligand>
</feature>
<feature type="binding site" evidence="11">
    <location>
        <position position="85"/>
    </location>
    <ligand>
        <name>substrate</name>
    </ligand>
</feature>
<dbReference type="GO" id="GO:0004765">
    <property type="term" value="F:shikimate kinase activity"/>
    <property type="evidence" value="ECO:0007669"/>
    <property type="project" value="UniProtKB-UniRule"/>
</dbReference>
<dbReference type="KEGG" id="mpro:BJP34_20330"/>
<dbReference type="CDD" id="cd00464">
    <property type="entry name" value="SK"/>
    <property type="match status" value="1"/>
</dbReference>
<dbReference type="EMBL" id="CP017599">
    <property type="protein sequence ID" value="AOX01478.1"/>
    <property type="molecule type" value="Genomic_DNA"/>
</dbReference>
<sequence length="182" mass="20259">MNDLLKGLNVFLIGMMGAGKTTVGGLLASELGYGFCDTDALIEQIAGKTINEIFAEDGEETFRQLETQVLSELSAYQQLIVATGGGIVLKPQNWSYLHYGLVVWLDVPVPVLFNRLGEDTTRPLLQKPDPALELQKILDQRRSLYELADLHICEDYEETPPQIASRVITEIPKVLKNSKQKN</sequence>
<dbReference type="InterPro" id="IPR027417">
    <property type="entry name" value="P-loop_NTPase"/>
</dbReference>
<dbReference type="RefSeq" id="WP_070393916.1">
    <property type="nucleotide sequence ID" value="NZ_CP017599.1"/>
</dbReference>
<dbReference type="InterPro" id="IPR023000">
    <property type="entry name" value="Shikimate_kinase_CS"/>
</dbReference>
<comment type="pathway">
    <text evidence="1 11">Metabolic intermediate biosynthesis; chorismate biosynthesis; chorismate from D-erythrose 4-phosphate and phosphoenolpyruvate: step 5/7.</text>
</comment>
<dbReference type="EC" id="2.7.1.71" evidence="3 11"/>
<evidence type="ECO:0000256" key="9">
    <source>
        <dbReference type="ARBA" id="ARBA00023141"/>
    </source>
</evidence>
<dbReference type="InterPro" id="IPR000623">
    <property type="entry name" value="Shikimate_kinase/TSH1"/>
</dbReference>
<dbReference type="Gene3D" id="3.40.50.300">
    <property type="entry name" value="P-loop containing nucleotide triphosphate hydrolases"/>
    <property type="match status" value="1"/>
</dbReference>
<evidence type="ECO:0000256" key="5">
    <source>
        <dbReference type="ARBA" id="ARBA00022679"/>
    </source>
</evidence>
<proteinExistence type="inferred from homology"/>
<dbReference type="HAMAP" id="MF_00109">
    <property type="entry name" value="Shikimate_kinase"/>
    <property type="match status" value="1"/>
</dbReference>
<dbReference type="AlphaFoldDB" id="A0A1D8TV05"/>
<comment type="caution">
    <text evidence="11">Lacks conserved residue(s) required for the propagation of feature annotation.</text>
</comment>
<evidence type="ECO:0000313" key="13">
    <source>
        <dbReference type="Proteomes" id="UP000177870"/>
    </source>
</evidence>
<dbReference type="PANTHER" id="PTHR21087:SF16">
    <property type="entry name" value="SHIKIMATE KINASE 1, CHLOROPLASTIC"/>
    <property type="match status" value="1"/>
</dbReference>
<dbReference type="GO" id="GO:0000287">
    <property type="term" value="F:magnesium ion binding"/>
    <property type="evidence" value="ECO:0007669"/>
    <property type="project" value="UniProtKB-UniRule"/>
</dbReference>
<name>A0A1D8TV05_9CYAN</name>
<organism evidence="12 13">
    <name type="scientific">Moorena producens PAL-8-15-08-1</name>
    <dbReference type="NCBI Taxonomy" id="1458985"/>
    <lineage>
        <taxon>Bacteria</taxon>
        <taxon>Bacillati</taxon>
        <taxon>Cyanobacteriota</taxon>
        <taxon>Cyanophyceae</taxon>
        <taxon>Coleofasciculales</taxon>
        <taxon>Coleofasciculaceae</taxon>
        <taxon>Moorena</taxon>
    </lineage>
</organism>
<evidence type="ECO:0000313" key="12">
    <source>
        <dbReference type="EMBL" id="AOX01478.1"/>
    </source>
</evidence>
<feature type="binding site" evidence="11">
    <location>
        <position position="39"/>
    </location>
    <ligand>
        <name>substrate</name>
    </ligand>
</feature>
<keyword evidence="6 11" id="KW-0547">Nucleotide-binding</keyword>
<dbReference type="Proteomes" id="UP000177870">
    <property type="component" value="Chromosome"/>
</dbReference>
<keyword evidence="11" id="KW-0479">Metal-binding</keyword>
<evidence type="ECO:0000256" key="7">
    <source>
        <dbReference type="ARBA" id="ARBA00022777"/>
    </source>
</evidence>
<dbReference type="UniPathway" id="UPA00053">
    <property type="reaction ID" value="UER00088"/>
</dbReference>
<evidence type="ECO:0000256" key="2">
    <source>
        <dbReference type="ARBA" id="ARBA00006997"/>
    </source>
</evidence>
<dbReference type="SUPFAM" id="SSF52540">
    <property type="entry name" value="P-loop containing nucleoside triphosphate hydrolases"/>
    <property type="match status" value="1"/>
</dbReference>
<dbReference type="InterPro" id="IPR031322">
    <property type="entry name" value="Shikimate/glucono_kinase"/>
</dbReference>
<comment type="subcellular location">
    <subcellularLocation>
        <location evidence="11">Cytoplasm</location>
    </subcellularLocation>
</comment>
<feature type="binding site" evidence="11">
    <location>
        <position position="63"/>
    </location>
    <ligand>
        <name>substrate</name>
    </ligand>
</feature>
<comment type="cofactor">
    <cofactor evidence="11">
        <name>Mg(2+)</name>
        <dbReference type="ChEBI" id="CHEBI:18420"/>
    </cofactor>
    <text evidence="11">Binds 1 Mg(2+) ion per subunit.</text>
</comment>
<dbReference type="Pfam" id="PF01202">
    <property type="entry name" value="SKI"/>
    <property type="match status" value="1"/>
</dbReference>